<organism evidence="2 3">
    <name type="scientific">Caldimonas brevitalea</name>
    <dbReference type="NCBI Taxonomy" id="413882"/>
    <lineage>
        <taxon>Bacteria</taxon>
        <taxon>Pseudomonadati</taxon>
        <taxon>Pseudomonadota</taxon>
        <taxon>Betaproteobacteria</taxon>
        <taxon>Burkholderiales</taxon>
        <taxon>Sphaerotilaceae</taxon>
        <taxon>Caldimonas</taxon>
    </lineage>
</organism>
<proteinExistence type="predicted"/>
<evidence type="ECO:0000259" key="1">
    <source>
        <dbReference type="PROSITE" id="PS51819"/>
    </source>
</evidence>
<dbReference type="Gene3D" id="3.30.720.120">
    <property type="match status" value="1"/>
</dbReference>
<dbReference type="PANTHER" id="PTHR34109:SF1">
    <property type="entry name" value="VOC DOMAIN-CONTAINING PROTEIN"/>
    <property type="match status" value="1"/>
</dbReference>
<feature type="domain" description="VOC" evidence="1">
    <location>
        <begin position="9"/>
        <end position="138"/>
    </location>
</feature>
<evidence type="ECO:0000313" key="2">
    <source>
        <dbReference type="EMBL" id="AKJ27840.1"/>
    </source>
</evidence>
<name>A0A0G3BMT7_9BURK</name>
<protein>
    <submittedName>
        <fullName evidence="2">Glyoxalase</fullName>
    </submittedName>
</protein>
<dbReference type="InterPro" id="IPR029068">
    <property type="entry name" value="Glyas_Bleomycin-R_OHBP_Dase"/>
</dbReference>
<dbReference type="PROSITE" id="PS51819">
    <property type="entry name" value="VOC"/>
    <property type="match status" value="1"/>
</dbReference>
<keyword evidence="3" id="KW-1185">Reference proteome</keyword>
<dbReference type="OrthoDB" id="9806868at2"/>
<accession>A0A0G3BMT7</accession>
<sequence>MNETAKNTRATIIPCLRYRNAPAAIDWLCEAFGFERLLVVPNETGDIAHAQLVFGNGMIMLASADNESEYGDLVNMPDQVGGVETQSPYLVVADADQVYQRAKAAGAQIVVEIKDEEYGGRGFTCRDLEGRLWNVGTYDPWDQPSSGQPS</sequence>
<dbReference type="Proteomes" id="UP000035352">
    <property type="component" value="Chromosome"/>
</dbReference>
<reference evidence="2 3" key="1">
    <citation type="submission" date="2015-05" db="EMBL/GenBank/DDBJ databases">
        <authorList>
            <person name="Tang B."/>
            <person name="Yu Y."/>
        </authorList>
    </citation>
    <scope>NUCLEOTIDE SEQUENCE [LARGE SCALE GENOMIC DNA]</scope>
    <source>
        <strain evidence="2 3">DSM 7029</strain>
    </source>
</reference>
<dbReference type="CDD" id="cd08355">
    <property type="entry name" value="TioX_like"/>
    <property type="match status" value="1"/>
</dbReference>
<dbReference type="STRING" id="413882.AAW51_1149"/>
<dbReference type="Pfam" id="PF00903">
    <property type="entry name" value="Glyoxalase"/>
    <property type="match status" value="1"/>
</dbReference>
<dbReference type="AlphaFoldDB" id="A0A0G3BMT7"/>
<dbReference type="KEGG" id="pbh:AAW51_1149"/>
<gene>
    <name evidence="2" type="ORF">AAW51_1149</name>
</gene>
<dbReference type="RefSeq" id="WP_047193838.1">
    <property type="nucleotide sequence ID" value="NZ_CP011371.1"/>
</dbReference>
<dbReference type="InterPro" id="IPR037523">
    <property type="entry name" value="VOC_core"/>
</dbReference>
<dbReference type="EMBL" id="CP011371">
    <property type="protein sequence ID" value="AKJ27840.1"/>
    <property type="molecule type" value="Genomic_DNA"/>
</dbReference>
<dbReference type="Gene3D" id="3.30.720.110">
    <property type="match status" value="1"/>
</dbReference>
<dbReference type="PANTHER" id="PTHR34109">
    <property type="entry name" value="BNAUNNG04460D PROTEIN-RELATED"/>
    <property type="match status" value="1"/>
</dbReference>
<evidence type="ECO:0000313" key="3">
    <source>
        <dbReference type="Proteomes" id="UP000035352"/>
    </source>
</evidence>
<dbReference type="PATRIC" id="fig|413882.6.peg.1211"/>
<dbReference type="SUPFAM" id="SSF54593">
    <property type="entry name" value="Glyoxalase/Bleomycin resistance protein/Dihydroxybiphenyl dioxygenase"/>
    <property type="match status" value="1"/>
</dbReference>
<dbReference type="InterPro" id="IPR004360">
    <property type="entry name" value="Glyas_Fos-R_dOase_dom"/>
</dbReference>